<evidence type="ECO:0000259" key="13">
    <source>
        <dbReference type="SMART" id="SM00963"/>
    </source>
</evidence>
<keyword evidence="5" id="KW-0694">RNA-binding</keyword>
<dbReference type="SUPFAM" id="SSF52540">
    <property type="entry name" value="P-loop containing nucleoside triphosphate hydrolases"/>
    <property type="match status" value="1"/>
</dbReference>
<proteinExistence type="inferred from homology"/>
<dbReference type="InterPro" id="IPR042101">
    <property type="entry name" value="SRP54_N_sf"/>
</dbReference>
<dbReference type="GO" id="GO:0005525">
    <property type="term" value="F:GTP binding"/>
    <property type="evidence" value="ECO:0007669"/>
    <property type="project" value="UniProtKB-KW"/>
</dbReference>
<keyword evidence="7" id="KW-0733">Signal recognition particle</keyword>
<sequence length="391" mass="42343">MEAVQFSTVASRHFSTPSPSRNNKTLSYYSSCPRYSTKSCCSSWTGSSNNVTSLSSRNSFTKEIWRWVKCKSSVTLKREMGGGVVKAEMFGQLTSGLESAWNKLKGEGMSYCVLSIKNTSMLANNKKRKALILVSIDGLKLCFFFFFCFRRALLEADVSLPVVRRFVQSVSDQAIGIGVIRGVKPDQQLVKIVHDELVKLMGGEVSELVFAKSAPTVILLAGLQGVGKTTVCAKLANYLKKQGKSCMLIAGDVYRPAAIDQLVILGEQVGVPVYTEGTDVKPSEIARKGLAEAKKKNIDVAIVDTAGRLQIDKGMMDELKDVKRVLNPTEVLLVVDAMTGQEAAALVTTFNLEIGITGAILTKLDRDSRGGAALSVKEVSGKPIKLVGRGE</sequence>
<comment type="similarity">
    <text evidence="2">Belongs to the GTP-binding SRP family. SRP54 subfamily.</text>
</comment>
<dbReference type="Gene3D" id="3.40.50.300">
    <property type="entry name" value="P-loop containing nucleotide triphosphate hydrolases"/>
    <property type="match status" value="1"/>
</dbReference>
<dbReference type="GO" id="GO:0005786">
    <property type="term" value="C:signal recognition particle, endoplasmic reticulum targeting"/>
    <property type="evidence" value="ECO:0007669"/>
    <property type="project" value="UniProtKB-KW"/>
</dbReference>
<evidence type="ECO:0000256" key="7">
    <source>
        <dbReference type="ARBA" id="ARBA00023135"/>
    </source>
</evidence>
<keyword evidence="6" id="KW-0342">GTP-binding</keyword>
<evidence type="ECO:0000256" key="9">
    <source>
        <dbReference type="ARBA" id="ARBA00035672"/>
    </source>
</evidence>
<evidence type="ECO:0000256" key="8">
    <source>
        <dbReference type="ARBA" id="ARBA00023274"/>
    </source>
</evidence>
<dbReference type="InterPro" id="IPR003593">
    <property type="entry name" value="AAA+_ATPase"/>
</dbReference>
<evidence type="ECO:0000313" key="14">
    <source>
        <dbReference type="EMBL" id="VFU41256.1"/>
    </source>
</evidence>
<evidence type="ECO:0000259" key="12">
    <source>
        <dbReference type="SMART" id="SM00962"/>
    </source>
</evidence>
<protein>
    <recommendedName>
        <fullName evidence="9">signal-recognition-particle GTPase</fullName>
        <ecNumber evidence="9">3.6.5.4</ecNumber>
    </recommendedName>
</protein>
<dbReference type="CDD" id="cd18539">
    <property type="entry name" value="SRP_G"/>
    <property type="match status" value="1"/>
</dbReference>
<keyword evidence="8" id="KW-0687">Ribonucleoprotein</keyword>
<dbReference type="PANTHER" id="PTHR11564">
    <property type="entry name" value="SIGNAL RECOGNITION PARTICLE 54K PROTEIN SRP54"/>
    <property type="match status" value="1"/>
</dbReference>
<dbReference type="GO" id="GO:0003924">
    <property type="term" value="F:GTPase activity"/>
    <property type="evidence" value="ECO:0007669"/>
    <property type="project" value="InterPro"/>
</dbReference>
<evidence type="ECO:0000256" key="3">
    <source>
        <dbReference type="ARBA" id="ARBA00022741"/>
    </source>
</evidence>
<feature type="domain" description="Signal recognition particle SRP54 helical bundle" evidence="13">
    <location>
        <begin position="121"/>
        <end position="201"/>
    </location>
</feature>
<evidence type="ECO:0000256" key="5">
    <source>
        <dbReference type="ARBA" id="ARBA00022884"/>
    </source>
</evidence>
<dbReference type="GO" id="GO:0003723">
    <property type="term" value="F:RNA binding"/>
    <property type="evidence" value="ECO:0007669"/>
    <property type="project" value="UniProtKB-KW"/>
</dbReference>
<keyword evidence="3" id="KW-0547">Nucleotide-binding</keyword>
<dbReference type="SMART" id="SM00382">
    <property type="entry name" value="AAA"/>
    <property type="match status" value="1"/>
</dbReference>
<feature type="domain" description="SRP54-type proteins GTP-binding" evidence="12">
    <location>
        <begin position="215"/>
        <end position="391"/>
    </location>
</feature>
<dbReference type="GO" id="GO:0006614">
    <property type="term" value="P:SRP-dependent cotranslational protein targeting to membrane"/>
    <property type="evidence" value="ECO:0007669"/>
    <property type="project" value="InterPro"/>
</dbReference>
<dbReference type="Pfam" id="PF00448">
    <property type="entry name" value="SRP54"/>
    <property type="match status" value="1"/>
</dbReference>
<comment type="catalytic activity">
    <reaction evidence="10">
        <text>GTP + H2O = GDP + phosphate + H(+)</text>
        <dbReference type="Rhea" id="RHEA:19669"/>
        <dbReference type="ChEBI" id="CHEBI:15377"/>
        <dbReference type="ChEBI" id="CHEBI:15378"/>
        <dbReference type="ChEBI" id="CHEBI:37565"/>
        <dbReference type="ChEBI" id="CHEBI:43474"/>
        <dbReference type="ChEBI" id="CHEBI:58189"/>
        <dbReference type="EC" id="3.6.5.4"/>
    </reaction>
    <physiologicalReaction direction="left-to-right" evidence="10">
        <dbReference type="Rhea" id="RHEA:19670"/>
    </physiologicalReaction>
</comment>
<dbReference type="EC" id="3.6.5.4" evidence="9"/>
<evidence type="ECO:0000256" key="6">
    <source>
        <dbReference type="ARBA" id="ARBA00023134"/>
    </source>
</evidence>
<dbReference type="AlphaFoldDB" id="A0A6N2LV77"/>
<evidence type="ECO:0000259" key="11">
    <source>
        <dbReference type="SMART" id="SM00382"/>
    </source>
</evidence>
<dbReference type="SMART" id="SM00962">
    <property type="entry name" value="SRP54"/>
    <property type="match status" value="1"/>
</dbReference>
<comment type="subcellular location">
    <subcellularLocation>
        <location evidence="1">Cytoplasm</location>
    </subcellularLocation>
</comment>
<dbReference type="InterPro" id="IPR000897">
    <property type="entry name" value="SRP54_GTPase_dom"/>
</dbReference>
<accession>A0A6N2LV77</accession>
<feature type="domain" description="AAA+ ATPase" evidence="11">
    <location>
        <begin position="214"/>
        <end position="361"/>
    </location>
</feature>
<gene>
    <name evidence="14" type="ORF">SVIM_LOCUS241852</name>
</gene>
<dbReference type="SMART" id="SM00963">
    <property type="entry name" value="SRP54_N"/>
    <property type="match status" value="1"/>
</dbReference>
<name>A0A6N2LV77_SALVM</name>
<dbReference type="InterPro" id="IPR013822">
    <property type="entry name" value="Signal_recog_particl_SRP54_hlx"/>
</dbReference>
<dbReference type="SUPFAM" id="SSF47364">
    <property type="entry name" value="Domain of the SRP/SRP receptor G-proteins"/>
    <property type="match status" value="1"/>
</dbReference>
<dbReference type="Gene3D" id="1.20.120.140">
    <property type="entry name" value="Signal recognition particle SRP54, nucleotide-binding domain"/>
    <property type="match status" value="1"/>
</dbReference>
<dbReference type="FunFam" id="3.40.50.300:FF:000022">
    <property type="entry name" value="Signal recognition particle 54 kDa subunit"/>
    <property type="match status" value="1"/>
</dbReference>
<dbReference type="EMBL" id="CAADRP010001562">
    <property type="protein sequence ID" value="VFU41256.1"/>
    <property type="molecule type" value="Genomic_DNA"/>
</dbReference>
<evidence type="ECO:0000256" key="2">
    <source>
        <dbReference type="ARBA" id="ARBA00005450"/>
    </source>
</evidence>
<evidence type="ECO:0000256" key="4">
    <source>
        <dbReference type="ARBA" id="ARBA00022801"/>
    </source>
</evidence>
<evidence type="ECO:0000256" key="1">
    <source>
        <dbReference type="ARBA" id="ARBA00004496"/>
    </source>
</evidence>
<keyword evidence="4" id="KW-0378">Hydrolase</keyword>
<dbReference type="InterPro" id="IPR036225">
    <property type="entry name" value="SRP/SRP_N"/>
</dbReference>
<dbReference type="InterPro" id="IPR022941">
    <property type="entry name" value="SRP54"/>
</dbReference>
<organism evidence="14">
    <name type="scientific">Salix viminalis</name>
    <name type="common">Common osier</name>
    <name type="synonym">Basket willow</name>
    <dbReference type="NCBI Taxonomy" id="40686"/>
    <lineage>
        <taxon>Eukaryota</taxon>
        <taxon>Viridiplantae</taxon>
        <taxon>Streptophyta</taxon>
        <taxon>Embryophyta</taxon>
        <taxon>Tracheophyta</taxon>
        <taxon>Spermatophyta</taxon>
        <taxon>Magnoliopsida</taxon>
        <taxon>eudicotyledons</taxon>
        <taxon>Gunneridae</taxon>
        <taxon>Pentapetalae</taxon>
        <taxon>rosids</taxon>
        <taxon>fabids</taxon>
        <taxon>Malpighiales</taxon>
        <taxon>Salicaceae</taxon>
        <taxon>Saliceae</taxon>
        <taxon>Salix</taxon>
    </lineage>
</organism>
<dbReference type="PANTHER" id="PTHR11564:SF5">
    <property type="entry name" value="SIGNAL RECOGNITION PARTICLE SUBUNIT SRP54"/>
    <property type="match status" value="1"/>
</dbReference>
<dbReference type="InterPro" id="IPR027417">
    <property type="entry name" value="P-loop_NTPase"/>
</dbReference>
<evidence type="ECO:0000256" key="10">
    <source>
        <dbReference type="ARBA" id="ARBA00048157"/>
    </source>
</evidence>
<dbReference type="Pfam" id="PF02881">
    <property type="entry name" value="SRP54_N"/>
    <property type="match status" value="1"/>
</dbReference>
<reference evidence="14" key="1">
    <citation type="submission" date="2019-03" db="EMBL/GenBank/DDBJ databases">
        <authorList>
            <person name="Mank J."/>
            <person name="Almeida P."/>
        </authorList>
    </citation>
    <scope>NUCLEOTIDE SEQUENCE</scope>
    <source>
        <strain evidence="14">78183</strain>
    </source>
</reference>